<organism evidence="2 3">
    <name type="scientific">Ravibacter arvi</name>
    <dbReference type="NCBI Taxonomy" id="2051041"/>
    <lineage>
        <taxon>Bacteria</taxon>
        <taxon>Pseudomonadati</taxon>
        <taxon>Bacteroidota</taxon>
        <taxon>Cytophagia</taxon>
        <taxon>Cytophagales</taxon>
        <taxon>Spirosomataceae</taxon>
        <taxon>Ravibacter</taxon>
    </lineage>
</organism>
<sequence>MVILSCRPLFLFFIFFLPAISASAQFKNGKYDQHSFLLGLLNEYMGYQRTFVEGGFYYQKVDILHKSELNLAVFLDSLFSPLYPDITIANNGAPMGIKLYSPALAVKIDEYYQYKPDFRRTHRGDTLFTGKLRAEKLETRRQKLSLLLGAYVRFAADEKRKDIIVQSLMRDNLVTPEVFADGFYILSMPNAPAKAEICTNFLKNLDCESVQYVVRKGYIPGGHYIIFRPGQNLKELITDGDQLRKHIAAIKTDRAK</sequence>
<keyword evidence="1" id="KW-0732">Signal</keyword>
<reference evidence="3" key="1">
    <citation type="journal article" date="2019" name="Int. J. Syst. Evol. Microbiol.">
        <title>The Global Catalogue of Microorganisms (GCM) 10K type strain sequencing project: providing services to taxonomists for standard genome sequencing and annotation.</title>
        <authorList>
            <consortium name="The Broad Institute Genomics Platform"/>
            <consortium name="The Broad Institute Genome Sequencing Center for Infectious Disease"/>
            <person name="Wu L."/>
            <person name="Ma J."/>
        </authorList>
    </citation>
    <scope>NUCLEOTIDE SEQUENCE [LARGE SCALE GENOMIC DNA]</scope>
    <source>
        <strain evidence="3">JCM 31920</strain>
    </source>
</reference>
<evidence type="ECO:0000313" key="3">
    <source>
        <dbReference type="Proteomes" id="UP001501508"/>
    </source>
</evidence>
<keyword evidence="3" id="KW-1185">Reference proteome</keyword>
<evidence type="ECO:0000256" key="1">
    <source>
        <dbReference type="SAM" id="SignalP"/>
    </source>
</evidence>
<evidence type="ECO:0000313" key="2">
    <source>
        <dbReference type="EMBL" id="GAA4439620.1"/>
    </source>
</evidence>
<feature type="signal peptide" evidence="1">
    <location>
        <begin position="1"/>
        <end position="24"/>
    </location>
</feature>
<dbReference type="EMBL" id="BAABEY010000021">
    <property type="protein sequence ID" value="GAA4439620.1"/>
    <property type="molecule type" value="Genomic_DNA"/>
</dbReference>
<dbReference type="RefSeq" id="WP_345028852.1">
    <property type="nucleotide sequence ID" value="NZ_BAABEY010000021.1"/>
</dbReference>
<feature type="chain" id="PRO_5047005487" evidence="1">
    <location>
        <begin position="25"/>
        <end position="256"/>
    </location>
</feature>
<comment type="caution">
    <text evidence="2">The sequence shown here is derived from an EMBL/GenBank/DDBJ whole genome shotgun (WGS) entry which is preliminary data.</text>
</comment>
<protein>
    <submittedName>
        <fullName evidence="2">Uncharacterized protein</fullName>
    </submittedName>
</protein>
<name>A0ABP8LZG2_9BACT</name>
<gene>
    <name evidence="2" type="ORF">GCM10023091_22110</name>
</gene>
<proteinExistence type="predicted"/>
<dbReference type="Proteomes" id="UP001501508">
    <property type="component" value="Unassembled WGS sequence"/>
</dbReference>
<accession>A0ABP8LZG2</accession>